<protein>
    <recommendedName>
        <fullName evidence="4">LPXTG cell wall anchor domain-containing protein</fullName>
    </recommendedName>
</protein>
<dbReference type="RefSeq" id="WP_315999535.1">
    <property type="nucleotide sequence ID" value="NZ_JAWDJT010000012.1"/>
</dbReference>
<evidence type="ECO:0000313" key="3">
    <source>
        <dbReference type="Proteomes" id="UP001250698"/>
    </source>
</evidence>
<organism evidence="2 3">
    <name type="scientific">Hymenobacter endophyticus</name>
    <dbReference type="NCBI Taxonomy" id="3076335"/>
    <lineage>
        <taxon>Bacteria</taxon>
        <taxon>Pseudomonadati</taxon>
        <taxon>Bacteroidota</taxon>
        <taxon>Cytophagia</taxon>
        <taxon>Cytophagales</taxon>
        <taxon>Hymenobacteraceae</taxon>
        <taxon>Hymenobacter</taxon>
    </lineage>
</organism>
<evidence type="ECO:0000313" key="2">
    <source>
        <dbReference type="EMBL" id="MDU0372085.1"/>
    </source>
</evidence>
<name>A0ABU3TL38_9BACT</name>
<reference evidence="2 3" key="1">
    <citation type="submission" date="2023-10" db="EMBL/GenBank/DDBJ databases">
        <title>Hymenobacter endophyticus sp. nov., an isolate from the leaf tissues of wheat.</title>
        <authorList>
            <person name="Dai Y."/>
        </authorList>
    </citation>
    <scope>NUCLEOTIDE SEQUENCE [LARGE SCALE GENOMIC DNA]</scope>
    <source>
        <strain evidence="2 3">ZK17L-C2</strain>
    </source>
</reference>
<evidence type="ECO:0000256" key="1">
    <source>
        <dbReference type="SAM" id="MobiDB-lite"/>
    </source>
</evidence>
<accession>A0ABU3TL38</accession>
<keyword evidence="3" id="KW-1185">Reference proteome</keyword>
<feature type="region of interest" description="Disordered" evidence="1">
    <location>
        <begin position="69"/>
        <end position="198"/>
    </location>
</feature>
<dbReference type="EMBL" id="JAWDJT010000012">
    <property type="protein sequence ID" value="MDU0372085.1"/>
    <property type="molecule type" value="Genomic_DNA"/>
</dbReference>
<proteinExistence type="predicted"/>
<sequence length="219" mass="22221">MVAAIAGSLALVGLWYRRRRKEASPAAASDAPAPSAPLKVYSVEQVVGKTGTPYAQQLQMTLQQLQAALGEPKPLSLPTAPPDTDAAADAAAEQPEQPATAVSESAEAAPCPADAPTADAPTADTGSAEAAEAAAAPAAPAQPAAAQPAAGGSGDQQIQEFSQQVSAPPELRLAPAKRFSSRKAAVNPAALAQVQKSRTTMFVETDTGQHIPLLQQQMA</sequence>
<feature type="compositionally biased region" description="Low complexity" evidence="1">
    <location>
        <begin position="82"/>
        <end position="150"/>
    </location>
</feature>
<evidence type="ECO:0008006" key="4">
    <source>
        <dbReference type="Google" id="ProtNLM"/>
    </source>
</evidence>
<comment type="caution">
    <text evidence="2">The sequence shown here is derived from an EMBL/GenBank/DDBJ whole genome shotgun (WGS) entry which is preliminary data.</text>
</comment>
<gene>
    <name evidence="2" type="ORF">ROI90_16890</name>
</gene>
<feature type="compositionally biased region" description="Polar residues" evidence="1">
    <location>
        <begin position="155"/>
        <end position="166"/>
    </location>
</feature>
<dbReference type="Proteomes" id="UP001250698">
    <property type="component" value="Unassembled WGS sequence"/>
</dbReference>